<comment type="caution">
    <text evidence="2">The sequence shown here is derived from an EMBL/GenBank/DDBJ whole genome shotgun (WGS) entry which is preliminary data.</text>
</comment>
<evidence type="ECO:0000313" key="2">
    <source>
        <dbReference type="EMBL" id="MBB4985152.1"/>
    </source>
</evidence>
<name>A0A7W7U6K9_9ACTN</name>
<dbReference type="Pfam" id="PF00550">
    <property type="entry name" value="PP-binding"/>
    <property type="match status" value="1"/>
</dbReference>
<dbReference type="SUPFAM" id="SSF47336">
    <property type="entry name" value="ACP-like"/>
    <property type="match status" value="1"/>
</dbReference>
<evidence type="ECO:0000313" key="3">
    <source>
        <dbReference type="Proteomes" id="UP000582643"/>
    </source>
</evidence>
<feature type="domain" description="Carrier" evidence="1">
    <location>
        <begin position="14"/>
        <end position="90"/>
    </location>
</feature>
<dbReference type="AlphaFoldDB" id="A0A7W7U6K9"/>
<dbReference type="Gene3D" id="1.10.1200.10">
    <property type="entry name" value="ACP-like"/>
    <property type="match status" value="1"/>
</dbReference>
<accession>A0A7W7U6K9</accession>
<dbReference type="Proteomes" id="UP000582643">
    <property type="component" value="Unassembled WGS sequence"/>
</dbReference>
<protein>
    <submittedName>
        <fullName evidence="2">Acyl carrier protein</fullName>
    </submittedName>
</protein>
<dbReference type="PROSITE" id="PS50075">
    <property type="entry name" value="CARRIER"/>
    <property type="match status" value="1"/>
</dbReference>
<dbReference type="RefSeq" id="WP_116158356.1">
    <property type="nucleotide sequence ID" value="NZ_JACHJY010000009.1"/>
</dbReference>
<gene>
    <name evidence="2" type="ORF">GGE06_006102</name>
</gene>
<dbReference type="InterPro" id="IPR036736">
    <property type="entry name" value="ACP-like_sf"/>
</dbReference>
<organism evidence="2 3">
    <name type="scientific">Streptomyces nymphaeiformis</name>
    <dbReference type="NCBI Taxonomy" id="2663842"/>
    <lineage>
        <taxon>Bacteria</taxon>
        <taxon>Bacillati</taxon>
        <taxon>Actinomycetota</taxon>
        <taxon>Actinomycetes</taxon>
        <taxon>Kitasatosporales</taxon>
        <taxon>Streptomycetaceae</taxon>
        <taxon>Streptomyces</taxon>
    </lineage>
</organism>
<dbReference type="EMBL" id="JACHJY010000009">
    <property type="protein sequence ID" value="MBB4985152.1"/>
    <property type="molecule type" value="Genomic_DNA"/>
</dbReference>
<dbReference type="InterPro" id="IPR009081">
    <property type="entry name" value="PP-bd_ACP"/>
</dbReference>
<evidence type="ECO:0000259" key="1">
    <source>
        <dbReference type="PROSITE" id="PS50075"/>
    </source>
</evidence>
<reference evidence="2 3" key="1">
    <citation type="submission" date="2020-08" db="EMBL/GenBank/DDBJ databases">
        <title>Genomic Encyclopedia of Type Strains, Phase III (KMG-III): the genomes of soil and plant-associated and newly described type strains.</title>
        <authorList>
            <person name="Whitman W."/>
        </authorList>
    </citation>
    <scope>NUCLEOTIDE SEQUENCE [LARGE SCALE GENOMIC DNA]</scope>
    <source>
        <strain evidence="2 3">SFB5A</strain>
    </source>
</reference>
<sequence length="93" mass="9833">MSETSATSAASTTLDRASIEQFITDALVELGVDASDVVPGAALDDLEIDSLDMVELAQSVKRDLGVPVRTKDFDGIDTVGQILELCYEKAGVE</sequence>
<proteinExistence type="predicted"/>
<keyword evidence="3" id="KW-1185">Reference proteome</keyword>